<evidence type="ECO:0000256" key="1">
    <source>
        <dbReference type="SAM" id="MobiDB-lite"/>
    </source>
</evidence>
<feature type="chain" id="PRO_5007855297" description="Cupredoxin" evidence="3">
    <location>
        <begin position="18"/>
        <end position="242"/>
    </location>
</feature>
<sequence length="242" mass="23960">MRFAVASALLLPAFVAASPQYGYAPPSGPSDSSSGGSTPATTSSAPVPTPSLANQQIIQVFPGGNFTFTPQSITANENDTITFVFPPGPITHSVTQSNFASPCNLLNENNTSTAQVGFDSGLTSGSEFSIVITNASQPIWFHCKQFGPPSHCGSGMVGAINAPTNGTNTFSAFLAAASAEGANFPLDSATGGLVGLGATATASAGPIPTGSSSSSSSSGAMNLVAGAASGLIAVFSAMVVLM</sequence>
<dbReference type="STRING" id="1314777.A0A165AG42"/>
<evidence type="ECO:0000256" key="3">
    <source>
        <dbReference type="SAM" id="SignalP"/>
    </source>
</evidence>
<dbReference type="PANTHER" id="PTHR34883:SF15">
    <property type="entry name" value="EXTRACELLULAR SERINE-RICH PROTEIN"/>
    <property type="match status" value="1"/>
</dbReference>
<keyword evidence="3" id="KW-0732">Signal</keyword>
<reference evidence="4 5" key="1">
    <citation type="journal article" date="2016" name="Mol. Biol. Evol.">
        <title>Comparative Genomics of Early-Diverging Mushroom-Forming Fungi Provides Insights into the Origins of Lignocellulose Decay Capabilities.</title>
        <authorList>
            <person name="Nagy L.G."/>
            <person name="Riley R."/>
            <person name="Tritt A."/>
            <person name="Adam C."/>
            <person name="Daum C."/>
            <person name="Floudas D."/>
            <person name="Sun H."/>
            <person name="Yadav J.S."/>
            <person name="Pangilinan J."/>
            <person name="Larsson K.H."/>
            <person name="Matsuura K."/>
            <person name="Barry K."/>
            <person name="Labutti K."/>
            <person name="Kuo R."/>
            <person name="Ohm R.A."/>
            <person name="Bhattacharya S.S."/>
            <person name="Shirouzu T."/>
            <person name="Yoshinaga Y."/>
            <person name="Martin F.M."/>
            <person name="Grigoriev I.V."/>
            <person name="Hibbett D.S."/>
        </authorList>
    </citation>
    <scope>NUCLEOTIDE SEQUENCE [LARGE SCALE GENOMIC DNA]</scope>
    <source>
        <strain evidence="4 5">HHB9708</strain>
    </source>
</reference>
<proteinExistence type="predicted"/>
<dbReference type="Gene3D" id="2.60.40.420">
    <property type="entry name" value="Cupredoxins - blue copper proteins"/>
    <property type="match status" value="1"/>
</dbReference>
<protein>
    <recommendedName>
        <fullName evidence="6">Cupredoxin</fullName>
    </recommendedName>
</protein>
<keyword evidence="5" id="KW-1185">Reference proteome</keyword>
<feature type="region of interest" description="Disordered" evidence="1">
    <location>
        <begin position="24"/>
        <end position="49"/>
    </location>
</feature>
<dbReference type="SUPFAM" id="SSF49503">
    <property type="entry name" value="Cupredoxins"/>
    <property type="match status" value="1"/>
</dbReference>
<name>A0A165AG42_9AGAM</name>
<accession>A0A165AG42</accession>
<keyword evidence="2" id="KW-1133">Transmembrane helix</keyword>
<dbReference type="InterPro" id="IPR008972">
    <property type="entry name" value="Cupredoxin"/>
</dbReference>
<evidence type="ECO:0000313" key="4">
    <source>
        <dbReference type="EMBL" id="KZS98945.1"/>
    </source>
</evidence>
<organism evidence="4 5">
    <name type="scientific">Sistotremastrum niveocremeum HHB9708</name>
    <dbReference type="NCBI Taxonomy" id="1314777"/>
    <lineage>
        <taxon>Eukaryota</taxon>
        <taxon>Fungi</taxon>
        <taxon>Dikarya</taxon>
        <taxon>Basidiomycota</taxon>
        <taxon>Agaricomycotina</taxon>
        <taxon>Agaricomycetes</taxon>
        <taxon>Sistotremastrales</taxon>
        <taxon>Sistotremastraceae</taxon>
        <taxon>Sertulicium</taxon>
        <taxon>Sertulicium niveocremeum</taxon>
    </lineage>
</organism>
<evidence type="ECO:0000256" key="2">
    <source>
        <dbReference type="SAM" id="Phobius"/>
    </source>
</evidence>
<keyword evidence="2" id="KW-0812">Transmembrane</keyword>
<evidence type="ECO:0000313" key="5">
    <source>
        <dbReference type="Proteomes" id="UP000076722"/>
    </source>
</evidence>
<evidence type="ECO:0008006" key="6">
    <source>
        <dbReference type="Google" id="ProtNLM"/>
    </source>
</evidence>
<feature type="compositionally biased region" description="Low complexity" evidence="1">
    <location>
        <begin position="29"/>
        <end position="46"/>
    </location>
</feature>
<dbReference type="CDD" id="cd00920">
    <property type="entry name" value="Cupredoxin"/>
    <property type="match status" value="1"/>
</dbReference>
<dbReference type="EMBL" id="KV419394">
    <property type="protein sequence ID" value="KZS98945.1"/>
    <property type="molecule type" value="Genomic_DNA"/>
</dbReference>
<keyword evidence="2" id="KW-0472">Membrane</keyword>
<feature type="signal peptide" evidence="3">
    <location>
        <begin position="1"/>
        <end position="17"/>
    </location>
</feature>
<dbReference type="AlphaFoldDB" id="A0A165AG42"/>
<feature type="transmembrane region" description="Helical" evidence="2">
    <location>
        <begin position="220"/>
        <end position="241"/>
    </location>
</feature>
<dbReference type="OrthoDB" id="1921208at2759"/>
<gene>
    <name evidence="4" type="ORF">SISNIDRAFT_447770</name>
</gene>
<dbReference type="Proteomes" id="UP000076722">
    <property type="component" value="Unassembled WGS sequence"/>
</dbReference>
<dbReference type="PANTHER" id="PTHR34883">
    <property type="entry name" value="SERINE-RICH PROTEIN, PUTATIVE-RELATED-RELATED"/>
    <property type="match status" value="1"/>
</dbReference>
<dbReference type="InterPro" id="IPR052953">
    <property type="entry name" value="Ser-rich/MCO-related"/>
</dbReference>